<dbReference type="Pfam" id="PF13474">
    <property type="entry name" value="SnoaL_3"/>
    <property type="match status" value="1"/>
</dbReference>
<dbReference type="SUPFAM" id="SSF54427">
    <property type="entry name" value="NTF2-like"/>
    <property type="match status" value="1"/>
</dbReference>
<dbReference type="HOGENOM" id="CLU_124021_0_0_1"/>
<reference evidence="2" key="1">
    <citation type="submission" date="2015-01" db="EMBL/GenBank/DDBJ databases">
        <title>The Genome Sequence of Cladophialophora bantiana CBS 173.52.</title>
        <authorList>
            <consortium name="The Broad Institute Genomics Platform"/>
            <person name="Cuomo C."/>
            <person name="de Hoog S."/>
            <person name="Gorbushina A."/>
            <person name="Stielow B."/>
            <person name="Teixiera M."/>
            <person name="Abouelleil A."/>
            <person name="Chapman S.B."/>
            <person name="Priest M."/>
            <person name="Young S.K."/>
            <person name="Wortman J."/>
            <person name="Nusbaum C."/>
            <person name="Birren B."/>
        </authorList>
    </citation>
    <scope>NUCLEOTIDE SEQUENCE [LARGE SCALE GENOMIC DNA]</scope>
    <source>
        <strain evidence="2">CBS 173.52</strain>
    </source>
</reference>
<accession>A0A0D2HPG2</accession>
<evidence type="ECO:0000313" key="2">
    <source>
        <dbReference type="EMBL" id="KIW95288.1"/>
    </source>
</evidence>
<dbReference type="AlphaFoldDB" id="A0A0D2HPG2"/>
<gene>
    <name evidence="2" type="ORF">Z519_03872</name>
</gene>
<keyword evidence="3" id="KW-1185">Reference proteome</keyword>
<evidence type="ECO:0000259" key="1">
    <source>
        <dbReference type="Pfam" id="PF13474"/>
    </source>
</evidence>
<proteinExistence type="predicted"/>
<dbReference type="EMBL" id="KN846984">
    <property type="protein sequence ID" value="KIW95288.1"/>
    <property type="molecule type" value="Genomic_DNA"/>
</dbReference>
<dbReference type="Proteomes" id="UP000053789">
    <property type="component" value="Unassembled WGS sequence"/>
</dbReference>
<organism evidence="2 3">
    <name type="scientific">Cladophialophora bantiana (strain ATCC 10958 / CBS 173.52 / CDC B-1940 / NIH 8579)</name>
    <name type="common">Xylohypha bantiana</name>
    <dbReference type="NCBI Taxonomy" id="1442370"/>
    <lineage>
        <taxon>Eukaryota</taxon>
        <taxon>Fungi</taxon>
        <taxon>Dikarya</taxon>
        <taxon>Ascomycota</taxon>
        <taxon>Pezizomycotina</taxon>
        <taxon>Eurotiomycetes</taxon>
        <taxon>Chaetothyriomycetidae</taxon>
        <taxon>Chaetothyriales</taxon>
        <taxon>Herpotrichiellaceae</taxon>
        <taxon>Cladophialophora</taxon>
    </lineage>
</organism>
<name>A0A0D2HPG2_CLAB1</name>
<dbReference type="GeneID" id="27696800"/>
<feature type="domain" description="SnoaL-like" evidence="1">
    <location>
        <begin position="102"/>
        <end position="166"/>
    </location>
</feature>
<sequence length="186" mass="21230">MASAAESEWMDENNLTTVKTLREKLGMPPSKYHNPSLEKEEEEILAHYKAWIHFNHTDFGNKSRAKSFYDLPETMYFDLMKVIPRGGFSQHYDSIDAYYDDSHLACKDLEIVATSKQTGYATMIQRYWGTGTDGREFSFTFRMTSLLTKVEGGQWKWIHEHVSFPADLETGKADFTCGTGTSGKPA</sequence>
<protein>
    <recommendedName>
        <fullName evidence="1">SnoaL-like domain-containing protein</fullName>
    </recommendedName>
</protein>
<dbReference type="VEuPathDB" id="FungiDB:Z519_03872"/>
<dbReference type="RefSeq" id="XP_016621957.1">
    <property type="nucleotide sequence ID" value="XM_016761619.1"/>
</dbReference>
<dbReference type="InterPro" id="IPR037401">
    <property type="entry name" value="SnoaL-like"/>
</dbReference>
<evidence type="ECO:0000313" key="3">
    <source>
        <dbReference type="Proteomes" id="UP000053789"/>
    </source>
</evidence>
<dbReference type="InterPro" id="IPR032710">
    <property type="entry name" value="NTF2-like_dom_sf"/>
</dbReference>
<dbReference type="Gene3D" id="3.10.450.50">
    <property type="match status" value="1"/>
</dbReference>
<dbReference type="OrthoDB" id="4128781at2759"/>